<proteinExistence type="predicted"/>
<keyword evidence="9" id="KW-1185">Reference proteome</keyword>
<name>A0ABV8C8Z0_9PSEU</name>
<dbReference type="PANTHER" id="PTHR30352">
    <property type="entry name" value="PYRUVATE FORMATE-LYASE-ACTIVATING ENZYME"/>
    <property type="match status" value="1"/>
</dbReference>
<dbReference type="InterPro" id="IPR007197">
    <property type="entry name" value="rSAM"/>
</dbReference>
<comment type="caution">
    <text evidence="8">The sequence shown here is derived from an EMBL/GenBank/DDBJ whole genome shotgun (WGS) entry which is preliminary data.</text>
</comment>
<dbReference type="InterPro" id="IPR027596">
    <property type="entry name" value="AmmeMemoSam_rS"/>
</dbReference>
<evidence type="ECO:0000256" key="5">
    <source>
        <dbReference type="ARBA" id="ARBA00023004"/>
    </source>
</evidence>
<evidence type="ECO:0000313" key="9">
    <source>
        <dbReference type="Proteomes" id="UP001595690"/>
    </source>
</evidence>
<evidence type="ECO:0000256" key="4">
    <source>
        <dbReference type="ARBA" id="ARBA00022723"/>
    </source>
</evidence>
<evidence type="ECO:0000256" key="2">
    <source>
        <dbReference type="ARBA" id="ARBA00022485"/>
    </source>
</evidence>
<dbReference type="RefSeq" id="WP_382379671.1">
    <property type="nucleotide sequence ID" value="NZ_JBHRZI010000046.1"/>
</dbReference>
<dbReference type="PANTHER" id="PTHR30352:SF5">
    <property type="entry name" value="PYRUVATE FORMATE-LYASE 1-ACTIVATING ENZYME"/>
    <property type="match status" value="1"/>
</dbReference>
<dbReference type="Proteomes" id="UP001595690">
    <property type="component" value="Unassembled WGS sequence"/>
</dbReference>
<dbReference type="InterPro" id="IPR013785">
    <property type="entry name" value="Aldolase_TIM"/>
</dbReference>
<reference evidence="9" key="1">
    <citation type="journal article" date="2019" name="Int. J. Syst. Evol. Microbiol.">
        <title>The Global Catalogue of Microorganisms (GCM) 10K type strain sequencing project: providing services to taxonomists for standard genome sequencing and annotation.</title>
        <authorList>
            <consortium name="The Broad Institute Genomics Platform"/>
            <consortium name="The Broad Institute Genome Sequencing Center for Infectious Disease"/>
            <person name="Wu L."/>
            <person name="Ma J."/>
        </authorList>
    </citation>
    <scope>NUCLEOTIDE SEQUENCE [LARGE SCALE GENOMIC DNA]</scope>
    <source>
        <strain evidence="9">CGMCC 4.7405</strain>
    </source>
</reference>
<sequence>MTLSAVPKKWQEVGYPARLEERLDDDVVRCHLSPRNCKIRPGQHGFCIVRANRDGRLVSLNYGRSVHATEETIETEAVFHYEPGARILSMGNIGCMLNCDYCHNWKTSQARYVEDKDVYYYTPEEVVDIAVRHGIKVLSWTYNDPVVWHEFVVETARLAQQAGIVNLYKSAFFISSEAIEELIPVIDIFSISIKSMDPKYYRKITKGWIEPVLEGTEQVFRAGKHVEVSTLMVTNLSDDEKTARAMASFVLDKLGPQVPTHFVRFHPDYKMTDTIRTPVERLEHARRVALDMGLQNVYLGNVYDTESTNTWCHNCGELLVTRYGLNAKAFGIDAGGHCTKCGTDANFRRIAGVPAPKVVPELPDADQLDIATFDWYGDVKALHVQVRNDSSAPDRVYCRRNRRGHERGEWGVIELQPGESYRFIAAKSTTDEHGVAVAVPKTCTSSLHQVFDRAHFPTLDADAGTLNADVTPLPLFVSPVRGKEQA</sequence>
<dbReference type="InterPro" id="IPR034457">
    <property type="entry name" value="Organic_radical-activating"/>
</dbReference>
<dbReference type="CDD" id="cd01335">
    <property type="entry name" value="Radical_SAM"/>
    <property type="match status" value="1"/>
</dbReference>
<dbReference type="InterPro" id="IPR058240">
    <property type="entry name" value="rSAM_sf"/>
</dbReference>
<evidence type="ECO:0000256" key="3">
    <source>
        <dbReference type="ARBA" id="ARBA00022691"/>
    </source>
</evidence>
<accession>A0ABV8C8Z0</accession>
<evidence type="ECO:0000259" key="7">
    <source>
        <dbReference type="PROSITE" id="PS51918"/>
    </source>
</evidence>
<comment type="cofactor">
    <cofactor evidence="1">
        <name>[4Fe-4S] cluster</name>
        <dbReference type="ChEBI" id="CHEBI:49883"/>
    </cofactor>
</comment>
<keyword evidence="6" id="KW-0411">Iron-sulfur</keyword>
<dbReference type="Gene3D" id="3.20.20.70">
    <property type="entry name" value="Aldolase class I"/>
    <property type="match status" value="1"/>
</dbReference>
<evidence type="ECO:0000313" key="8">
    <source>
        <dbReference type="EMBL" id="MFC3898195.1"/>
    </source>
</evidence>
<keyword evidence="2" id="KW-0004">4Fe-4S</keyword>
<organism evidence="8 9">
    <name type="scientific">Lentzea rhizosphaerae</name>
    <dbReference type="NCBI Taxonomy" id="2041025"/>
    <lineage>
        <taxon>Bacteria</taxon>
        <taxon>Bacillati</taxon>
        <taxon>Actinomycetota</taxon>
        <taxon>Actinomycetes</taxon>
        <taxon>Pseudonocardiales</taxon>
        <taxon>Pseudonocardiaceae</taxon>
        <taxon>Lentzea</taxon>
    </lineage>
</organism>
<evidence type="ECO:0000256" key="6">
    <source>
        <dbReference type="ARBA" id="ARBA00023014"/>
    </source>
</evidence>
<protein>
    <submittedName>
        <fullName evidence="8">AmmeMemoRadiSam system radical SAM enzyme</fullName>
    </submittedName>
</protein>
<keyword evidence="4" id="KW-0479">Metal-binding</keyword>
<dbReference type="SFLD" id="SFLDS00029">
    <property type="entry name" value="Radical_SAM"/>
    <property type="match status" value="1"/>
</dbReference>
<evidence type="ECO:0000256" key="1">
    <source>
        <dbReference type="ARBA" id="ARBA00001966"/>
    </source>
</evidence>
<keyword evidence="3" id="KW-0949">S-adenosyl-L-methionine</keyword>
<keyword evidence="5" id="KW-0408">Iron</keyword>
<dbReference type="PROSITE" id="PS51918">
    <property type="entry name" value="RADICAL_SAM"/>
    <property type="match status" value="1"/>
</dbReference>
<feature type="domain" description="Radical SAM core" evidence="7">
    <location>
        <begin position="80"/>
        <end position="295"/>
    </location>
</feature>
<gene>
    <name evidence="8" type="primary">amrS</name>
    <name evidence="8" type="ORF">ACFOWZ_42585</name>
</gene>
<dbReference type="Pfam" id="PF04055">
    <property type="entry name" value="Radical_SAM"/>
    <property type="match status" value="1"/>
</dbReference>
<dbReference type="SFLD" id="SFLDG01101">
    <property type="entry name" value="Uncharacterised_Radical_SAM_Su"/>
    <property type="match status" value="1"/>
</dbReference>
<dbReference type="NCBIfam" id="TIGR04337">
    <property type="entry name" value="AmmeMemoSam_rS"/>
    <property type="match status" value="1"/>
</dbReference>
<dbReference type="SUPFAM" id="SSF102114">
    <property type="entry name" value="Radical SAM enzymes"/>
    <property type="match status" value="1"/>
</dbReference>
<dbReference type="EMBL" id="JBHRZI010000046">
    <property type="protein sequence ID" value="MFC3898195.1"/>
    <property type="molecule type" value="Genomic_DNA"/>
</dbReference>